<dbReference type="GO" id="GO:0019557">
    <property type="term" value="P:L-histidine catabolic process to glutamate and formate"/>
    <property type="evidence" value="ECO:0007669"/>
    <property type="project" value="UniProtKB-UniPathway"/>
</dbReference>
<dbReference type="Gene3D" id="2.30.40.10">
    <property type="entry name" value="Urease, subunit C, domain 1"/>
    <property type="match status" value="1"/>
</dbReference>
<feature type="binding site" evidence="8">
    <location>
        <position position="318"/>
    </location>
    <ligand>
        <name>N-formimidoyl-L-glutamate</name>
        <dbReference type="ChEBI" id="CHEBI:58928"/>
    </ligand>
</feature>
<evidence type="ECO:0000256" key="7">
    <source>
        <dbReference type="ARBA" id="ARBA00023004"/>
    </source>
</evidence>
<sequence length="402" mass="42426">MTDAALLLTHLNAATLCGSVPYGLVEDAAIVVRDGRIAWIGRRADLPREHAGMKARDMGGRLVTPGLIDCHTHIVHGGDRAAEFEMRLNGASYEEVARAGGGIVSTVTATRAADEETLLRNALRRADTLIAEGVTTLEIKSGYGLDIETELRMLRVARAVGAARPVRVKTSFLGAHAVPADYRDRADTYIDEVCIPALRAAHAEGLVDAVDGFCEGIAFSPAQIARVFDVAKELALPVKLHAEQLSNLGGAAMAAGYGALSADHVEYLDEPGVAAMAEAGTVAVLLPGAFYTLRETQLPPVQTLRDRGVPIALATDANPGSSPLTSLLLAMNMGCTLFRLTPEEALRGVTANAARALGLRDVGTLAPGQRADLAVWDVEQPAELSYRIGFNPLHTRIFGGAA</sequence>
<dbReference type="GO" id="GO:0008270">
    <property type="term" value="F:zinc ion binding"/>
    <property type="evidence" value="ECO:0007669"/>
    <property type="project" value="UniProtKB-UniRule"/>
</dbReference>
<dbReference type="HAMAP" id="MF_00372">
    <property type="entry name" value="HutI"/>
    <property type="match status" value="1"/>
</dbReference>
<dbReference type="Proteomes" id="UP000181897">
    <property type="component" value="Chromosome"/>
</dbReference>
<dbReference type="STRING" id="1917485.BOO69_11700"/>
<dbReference type="GO" id="GO:0005737">
    <property type="term" value="C:cytoplasm"/>
    <property type="evidence" value="ECO:0007669"/>
    <property type="project" value="UniProtKB-SubCell"/>
</dbReference>
<keyword evidence="6 8" id="KW-0862">Zinc</keyword>
<feature type="binding site" evidence="8">
    <location>
        <position position="80"/>
    </location>
    <ligand>
        <name>4-imidazolone-5-propanoate</name>
        <dbReference type="ChEBI" id="CHEBI:77893"/>
    </ligand>
</feature>
<feature type="binding site" evidence="8">
    <location>
        <position position="71"/>
    </location>
    <ligand>
        <name>Fe(3+)</name>
        <dbReference type="ChEBI" id="CHEBI:29034"/>
    </ligand>
</feature>
<dbReference type="Pfam" id="PF22039">
    <property type="entry name" value="HUTI_composite_bact"/>
    <property type="match status" value="1"/>
</dbReference>
<proteinExistence type="inferred from homology"/>
<keyword evidence="2 8" id="KW-0963">Cytoplasm</keyword>
<dbReference type="EC" id="3.5.2.7" evidence="1 8"/>
<dbReference type="UniPathway" id="UPA00379">
    <property type="reaction ID" value="UER00551"/>
</dbReference>
<evidence type="ECO:0000256" key="3">
    <source>
        <dbReference type="ARBA" id="ARBA00022723"/>
    </source>
</evidence>
<dbReference type="CDD" id="cd01296">
    <property type="entry name" value="Imidazolone-5PH"/>
    <property type="match status" value="1"/>
</dbReference>
<dbReference type="AlphaFoldDB" id="A0A1J0WIL3"/>
<feature type="binding site" evidence="8">
    <location>
        <position position="316"/>
    </location>
    <ligand>
        <name>Fe(3+)</name>
        <dbReference type="ChEBI" id="CHEBI:29034"/>
    </ligand>
</feature>
<evidence type="ECO:0000259" key="9">
    <source>
        <dbReference type="Pfam" id="PF01979"/>
    </source>
</evidence>
<protein>
    <recommendedName>
        <fullName evidence="1 8">Imidazolonepropionase</fullName>
        <ecNumber evidence="1 8">3.5.2.7</ecNumber>
    </recommendedName>
    <alternativeName>
        <fullName evidence="8">Imidazolone-5-propionate hydrolase</fullName>
    </alternativeName>
</protein>
<comment type="function">
    <text evidence="8">Catalyzes the hydrolytic cleavage of the carbon-nitrogen bond in imidazolone-5-propanoate to yield N-formimidoyl-L-glutamate. It is the third step in the universal histidine degradation pathway.</text>
</comment>
<feature type="binding site" evidence="8">
    <location>
        <position position="71"/>
    </location>
    <ligand>
        <name>Zn(2+)</name>
        <dbReference type="ChEBI" id="CHEBI:29105"/>
    </ligand>
</feature>
<evidence type="ECO:0000313" key="12">
    <source>
        <dbReference type="Proteomes" id="UP000181897"/>
    </source>
</evidence>
<feature type="binding site" evidence="8">
    <location>
        <position position="316"/>
    </location>
    <ligand>
        <name>Zn(2+)</name>
        <dbReference type="ChEBI" id="CHEBI:29105"/>
    </ligand>
</feature>
<dbReference type="InterPro" id="IPR005920">
    <property type="entry name" value="HutI"/>
</dbReference>
<dbReference type="GO" id="GO:0019556">
    <property type="term" value="P:L-histidine catabolic process to glutamate and formamide"/>
    <property type="evidence" value="ECO:0007669"/>
    <property type="project" value="UniProtKB-UniRule"/>
</dbReference>
<reference evidence="11 12" key="1">
    <citation type="submission" date="2016-11" db="EMBL/GenBank/DDBJ databases">
        <title>Complete genome sequence of Sulfitobacter sp. AM1-D1, a toxic bacteria associated with marine dinoflagellate Alexandrium minutum in East China Sea.</title>
        <authorList>
            <person name="Yang Q."/>
            <person name="Zhang X."/>
            <person name="Tian X."/>
        </authorList>
    </citation>
    <scope>NUCLEOTIDE SEQUENCE [LARGE SCALE GENOMIC DNA]</scope>
    <source>
        <strain evidence="11 12">AM1-D1</strain>
    </source>
</reference>
<name>A0A1J0WIL3_9RHOB</name>
<feature type="binding site" evidence="8">
    <location>
        <position position="73"/>
    </location>
    <ligand>
        <name>Zn(2+)</name>
        <dbReference type="ChEBI" id="CHEBI:29105"/>
    </ligand>
</feature>
<evidence type="ECO:0000256" key="2">
    <source>
        <dbReference type="ARBA" id="ARBA00022490"/>
    </source>
</evidence>
<evidence type="ECO:0000256" key="1">
    <source>
        <dbReference type="ARBA" id="ARBA00012864"/>
    </source>
</evidence>
<comment type="subcellular location">
    <subcellularLocation>
        <location evidence="8">Cytoplasm</location>
    </subcellularLocation>
</comment>
<dbReference type="InterPro" id="IPR032466">
    <property type="entry name" value="Metal_Hydrolase"/>
</dbReference>
<dbReference type="OrthoDB" id="9776455at2"/>
<dbReference type="Gene3D" id="3.20.20.140">
    <property type="entry name" value="Metal-dependent hydrolases"/>
    <property type="match status" value="1"/>
</dbReference>
<dbReference type="InterPro" id="IPR011059">
    <property type="entry name" value="Metal-dep_hydrolase_composite"/>
</dbReference>
<keyword evidence="12" id="KW-1185">Reference proteome</keyword>
<comment type="cofactor">
    <cofactor evidence="8">
        <name>Zn(2+)</name>
        <dbReference type="ChEBI" id="CHEBI:29105"/>
    </cofactor>
    <cofactor evidence="8">
        <name>Fe(3+)</name>
        <dbReference type="ChEBI" id="CHEBI:29034"/>
    </cofactor>
    <text evidence="8">Binds 1 zinc or iron ion per subunit.</text>
</comment>
<evidence type="ECO:0000256" key="6">
    <source>
        <dbReference type="ARBA" id="ARBA00022833"/>
    </source>
</evidence>
<evidence type="ECO:0000256" key="4">
    <source>
        <dbReference type="ARBA" id="ARBA00022801"/>
    </source>
</evidence>
<comment type="catalytic activity">
    <reaction evidence="8">
        <text>4-imidazolone-5-propanoate + H2O = N-formimidoyl-L-glutamate</text>
        <dbReference type="Rhea" id="RHEA:23660"/>
        <dbReference type="ChEBI" id="CHEBI:15377"/>
        <dbReference type="ChEBI" id="CHEBI:58928"/>
        <dbReference type="ChEBI" id="CHEBI:77893"/>
        <dbReference type="EC" id="3.5.2.7"/>
    </reaction>
</comment>
<feature type="domain" description="Aminodeoxyfutalosine deaminase/Imidazolonepropionase-like composite" evidence="10">
    <location>
        <begin position="28"/>
        <end position="50"/>
    </location>
</feature>
<dbReference type="SUPFAM" id="SSF51338">
    <property type="entry name" value="Composite domain of metallo-dependent hydrolases"/>
    <property type="match status" value="1"/>
</dbReference>
<dbReference type="KEGG" id="suam:BOO69_11700"/>
<feature type="binding site" evidence="8">
    <location>
        <position position="73"/>
    </location>
    <ligand>
        <name>Fe(3+)</name>
        <dbReference type="ChEBI" id="CHEBI:29034"/>
    </ligand>
</feature>
<comment type="pathway">
    <text evidence="8">Amino-acid degradation; L-histidine degradation into L-glutamate; N-formimidoyl-L-glutamate from L-histidine: step 3/3.</text>
</comment>
<feature type="binding site" evidence="8">
    <location>
        <position position="143"/>
    </location>
    <ligand>
        <name>N-formimidoyl-L-glutamate</name>
        <dbReference type="ChEBI" id="CHEBI:58928"/>
    </ligand>
</feature>
<gene>
    <name evidence="8" type="primary">hutI</name>
    <name evidence="11" type="ORF">BOO69_11700</name>
</gene>
<feature type="binding site" evidence="8">
    <location>
        <position position="176"/>
    </location>
    <ligand>
        <name>4-imidazolone-5-propanoate</name>
        <dbReference type="ChEBI" id="CHEBI:77893"/>
    </ligand>
</feature>
<keyword evidence="5 8" id="KW-0369">Histidine metabolism</keyword>
<feature type="domain" description="Amidohydrolase-related" evidence="9">
    <location>
        <begin position="62"/>
        <end position="380"/>
    </location>
</feature>
<dbReference type="Pfam" id="PF01979">
    <property type="entry name" value="Amidohydro_1"/>
    <property type="match status" value="1"/>
</dbReference>
<feature type="binding site" evidence="8">
    <location>
        <position position="321"/>
    </location>
    <ligand>
        <name>4-imidazolone-5-propanoate</name>
        <dbReference type="ChEBI" id="CHEBI:77893"/>
    </ligand>
</feature>
<feature type="binding site" evidence="8">
    <location>
        <position position="143"/>
    </location>
    <ligand>
        <name>4-imidazolone-5-propanoate</name>
        <dbReference type="ChEBI" id="CHEBI:77893"/>
    </ligand>
</feature>
<accession>A0A1J0WIL3</accession>
<dbReference type="SUPFAM" id="SSF51556">
    <property type="entry name" value="Metallo-dependent hydrolases"/>
    <property type="match status" value="1"/>
</dbReference>
<feature type="binding site" evidence="8">
    <location>
        <position position="320"/>
    </location>
    <ligand>
        <name>N-formimidoyl-L-glutamate</name>
        <dbReference type="ChEBI" id="CHEBI:58928"/>
    </ligand>
</feature>
<evidence type="ECO:0000259" key="10">
    <source>
        <dbReference type="Pfam" id="PF22039"/>
    </source>
</evidence>
<evidence type="ECO:0000313" key="11">
    <source>
        <dbReference type="EMBL" id="APE43998.1"/>
    </source>
</evidence>
<dbReference type="FunFam" id="3.20.20.140:FF:000007">
    <property type="entry name" value="Imidazolonepropionase"/>
    <property type="match status" value="1"/>
</dbReference>
<dbReference type="PANTHER" id="PTHR42752">
    <property type="entry name" value="IMIDAZOLONEPROPIONASE"/>
    <property type="match status" value="1"/>
</dbReference>
<dbReference type="InterPro" id="IPR054418">
    <property type="entry name" value="MQNX/HUTI_composite_N"/>
</dbReference>
<keyword evidence="4 8" id="KW-0378">Hydrolase</keyword>
<dbReference type="GO" id="GO:0005506">
    <property type="term" value="F:iron ion binding"/>
    <property type="evidence" value="ECO:0007669"/>
    <property type="project" value="UniProtKB-UniRule"/>
</dbReference>
<organism evidence="11 12">
    <name type="scientific">Sulfitobacter alexandrii</name>
    <dbReference type="NCBI Taxonomy" id="1917485"/>
    <lineage>
        <taxon>Bacteria</taxon>
        <taxon>Pseudomonadati</taxon>
        <taxon>Pseudomonadota</taxon>
        <taxon>Alphaproteobacteria</taxon>
        <taxon>Rhodobacterales</taxon>
        <taxon>Roseobacteraceae</taxon>
        <taxon>Sulfitobacter</taxon>
    </lineage>
</organism>
<evidence type="ECO:0000256" key="5">
    <source>
        <dbReference type="ARBA" id="ARBA00022808"/>
    </source>
</evidence>
<dbReference type="EMBL" id="CP018076">
    <property type="protein sequence ID" value="APE43998.1"/>
    <property type="molecule type" value="Genomic_DNA"/>
</dbReference>
<dbReference type="GO" id="GO:0050480">
    <property type="term" value="F:imidazolonepropionase activity"/>
    <property type="evidence" value="ECO:0007669"/>
    <property type="project" value="UniProtKB-UniRule"/>
</dbReference>
<evidence type="ECO:0000256" key="8">
    <source>
        <dbReference type="HAMAP-Rule" id="MF_00372"/>
    </source>
</evidence>
<feature type="binding site" evidence="8">
    <location>
        <position position="241"/>
    </location>
    <ligand>
        <name>Fe(3+)</name>
        <dbReference type="ChEBI" id="CHEBI:29034"/>
    </ligand>
</feature>
<feature type="binding site" evidence="8">
    <location>
        <position position="241"/>
    </location>
    <ligand>
        <name>Zn(2+)</name>
        <dbReference type="ChEBI" id="CHEBI:29105"/>
    </ligand>
</feature>
<keyword evidence="7 8" id="KW-0408">Iron</keyword>
<keyword evidence="3 8" id="KW-0479">Metal-binding</keyword>
<dbReference type="PANTHER" id="PTHR42752:SF1">
    <property type="entry name" value="IMIDAZOLONEPROPIONASE-RELATED"/>
    <property type="match status" value="1"/>
</dbReference>
<dbReference type="InterPro" id="IPR006680">
    <property type="entry name" value="Amidohydro-rel"/>
</dbReference>
<feature type="binding site" evidence="8">
    <location>
        <position position="244"/>
    </location>
    <ligand>
        <name>4-imidazolone-5-propanoate</name>
        <dbReference type="ChEBI" id="CHEBI:77893"/>
    </ligand>
</feature>
<comment type="similarity">
    <text evidence="8">Belongs to the metallo-dependent hydrolases superfamily. HutI family.</text>
</comment>
<dbReference type="NCBIfam" id="TIGR01224">
    <property type="entry name" value="hutI"/>
    <property type="match status" value="1"/>
</dbReference>
<dbReference type="RefSeq" id="WP_071972335.1">
    <property type="nucleotide sequence ID" value="NZ_CP018076.1"/>
</dbReference>